<reference evidence="2 3" key="1">
    <citation type="journal article" date="2014" name="Arch. Microbiol.">
        <title>Bacillus mesophilum sp. nov., strain IITR-54T, a novel 4-chlorobiphenyl dechlorinating bacterium.</title>
        <authorList>
            <person name="Manickam N."/>
            <person name="Singh N.K."/>
            <person name="Bajaj A."/>
            <person name="Kumar R.M."/>
            <person name="Kaur G."/>
            <person name="Kaur N."/>
            <person name="Bala M."/>
            <person name="Kumar A."/>
            <person name="Mayilraj S."/>
        </authorList>
    </citation>
    <scope>NUCLEOTIDE SEQUENCE [LARGE SCALE GENOMIC DNA]</scope>
    <source>
        <strain evidence="2 3">IITR-54</strain>
    </source>
</reference>
<proteinExistence type="predicted"/>
<comment type="caution">
    <text evidence="2">The sequence shown here is derived from an EMBL/GenBank/DDBJ whole genome shotgun (WGS) entry which is preliminary data.</text>
</comment>
<organism evidence="2 3">
    <name type="scientific">Bacillus mesophilum</name>
    <dbReference type="NCBI Taxonomy" id="1071718"/>
    <lineage>
        <taxon>Bacteria</taxon>
        <taxon>Bacillati</taxon>
        <taxon>Bacillota</taxon>
        <taxon>Bacilli</taxon>
        <taxon>Bacillales</taxon>
        <taxon>Bacillaceae</taxon>
        <taxon>Bacillus</taxon>
    </lineage>
</organism>
<feature type="transmembrane region" description="Helical" evidence="1">
    <location>
        <begin position="12"/>
        <end position="37"/>
    </location>
</feature>
<evidence type="ECO:0000313" key="2">
    <source>
        <dbReference type="EMBL" id="KAB2335065.1"/>
    </source>
</evidence>
<evidence type="ECO:0000256" key="1">
    <source>
        <dbReference type="SAM" id="Phobius"/>
    </source>
</evidence>
<keyword evidence="1" id="KW-0472">Membrane</keyword>
<name>A0A7V7UWS4_9BACI</name>
<dbReference type="RefSeq" id="WP_151571749.1">
    <property type="nucleotide sequence ID" value="NZ_WBOT01000001.1"/>
</dbReference>
<sequence length="64" mass="7170">MISESNIIDEVLPLLDIITILIIEDDPIIGIVLVTLLKLVTEDRIARISLILLVIVLGIINFEY</sequence>
<keyword evidence="3" id="KW-1185">Reference proteome</keyword>
<keyword evidence="1" id="KW-0812">Transmembrane</keyword>
<dbReference type="AlphaFoldDB" id="A0A7V7UWS4"/>
<evidence type="ECO:0000313" key="3">
    <source>
        <dbReference type="Proteomes" id="UP000441354"/>
    </source>
</evidence>
<feature type="transmembrane region" description="Helical" evidence="1">
    <location>
        <begin position="44"/>
        <end position="62"/>
    </location>
</feature>
<dbReference type="Proteomes" id="UP000441354">
    <property type="component" value="Unassembled WGS sequence"/>
</dbReference>
<dbReference type="EMBL" id="WBOT01000001">
    <property type="protein sequence ID" value="KAB2335065.1"/>
    <property type="molecule type" value="Genomic_DNA"/>
</dbReference>
<protein>
    <submittedName>
        <fullName evidence="2">Uncharacterized protein</fullName>
    </submittedName>
</protein>
<gene>
    <name evidence="2" type="ORF">F7732_00375</name>
</gene>
<keyword evidence="1" id="KW-1133">Transmembrane helix</keyword>
<accession>A0A7V7UWS4</accession>